<evidence type="ECO:0000313" key="3">
    <source>
        <dbReference type="Proteomes" id="UP000015530"/>
    </source>
</evidence>
<dbReference type="InterPro" id="IPR052090">
    <property type="entry name" value="Cytolytic_pore-forming_toxin"/>
</dbReference>
<dbReference type="PANTHER" id="PTHR31594:SF14">
    <property type="entry name" value="FIBRONECTIN TYPE-III DOMAIN-CONTAINING PROTEIN"/>
    <property type="match status" value="1"/>
</dbReference>
<accession>T0LAD9</accession>
<comment type="caution">
    <text evidence="2">The sequence shown here is derived from an EMBL/GenBank/DDBJ whole genome shotgun (WGS) entry which is preliminary data.</text>
</comment>
<dbReference type="STRING" id="1237896.T0LAD9"/>
<dbReference type="Proteomes" id="UP000015530">
    <property type="component" value="Unassembled WGS sequence"/>
</dbReference>
<feature type="domain" description="Stonustoxin-like helical" evidence="1">
    <location>
        <begin position="287"/>
        <end position="366"/>
    </location>
</feature>
<dbReference type="Pfam" id="PF21109">
    <property type="entry name" value="Stonustoxin_helical"/>
    <property type="match status" value="1"/>
</dbReference>
<gene>
    <name evidence="2" type="ORF">CGLO_12085</name>
</gene>
<dbReference type="EMBL" id="AMYD01002557">
    <property type="protein sequence ID" value="EQB48666.1"/>
    <property type="molecule type" value="Genomic_DNA"/>
</dbReference>
<dbReference type="PANTHER" id="PTHR31594">
    <property type="entry name" value="AIG1-TYPE G DOMAIN-CONTAINING PROTEIN"/>
    <property type="match status" value="1"/>
</dbReference>
<dbReference type="InterPro" id="IPR048997">
    <property type="entry name" value="Stonustoxin-like_helical"/>
</dbReference>
<organism evidence="2 3">
    <name type="scientific">Colletotrichum gloeosporioides (strain Cg-14)</name>
    <name type="common">Anthracnose fungus</name>
    <name type="synonym">Glomerella cingulata</name>
    <dbReference type="NCBI Taxonomy" id="1237896"/>
    <lineage>
        <taxon>Eukaryota</taxon>
        <taxon>Fungi</taxon>
        <taxon>Dikarya</taxon>
        <taxon>Ascomycota</taxon>
        <taxon>Pezizomycotina</taxon>
        <taxon>Sordariomycetes</taxon>
        <taxon>Hypocreomycetidae</taxon>
        <taxon>Glomerellales</taxon>
        <taxon>Glomerellaceae</taxon>
        <taxon>Colletotrichum</taxon>
        <taxon>Colletotrichum gloeosporioides species complex</taxon>
    </lineage>
</organism>
<proteinExistence type="predicted"/>
<evidence type="ECO:0000313" key="2">
    <source>
        <dbReference type="EMBL" id="EQB48666.1"/>
    </source>
</evidence>
<dbReference type="OrthoDB" id="8954335at2759"/>
<sequence>MGCSYDSSLSQPALGRDIKLGMLYDVRTSQFFSGVSLWDNSVVTAKAELSEEQVQNADFVLSHSLEEARNNISLDTEGSLNLDLKLCSAVGSAKFLNDRKSTAHEARLDASCTVMRHTRRIPQEVLASMKYSQYLEDGRYTHFVAEVVEGGSATLSFVKACSSADEARRIAGELKVSVVNVPVSGGDKVEFSSKNEALFEDVKISYSGAIAENVSSLEDARRVAGEMPRTLAKQTNALSCTLLPLSILDRKAGRIIRSLDSSLVTKTAAALKDGNMAGLMLRDLISKDLFQSEFPAIGRQISNFRDAFADAQNEFEQEARRLLPELRDGTKDENTNATALRAAVKLFQQHTWTTKRFIDKKSNEANVLETTLASLSAEKFENHLGALKVQSLTGGAAPRLFLSLGGLSIGIEKHPLQDLIESGTEYSNTEKAKDDMDEEWFENDDTKVFVEESFSALCELRKRSPATPPVTF</sequence>
<protein>
    <recommendedName>
        <fullName evidence="1">Stonustoxin-like helical domain-containing protein</fullName>
    </recommendedName>
</protein>
<dbReference type="AlphaFoldDB" id="T0LAD9"/>
<name>T0LAD9_COLGC</name>
<reference evidence="3" key="1">
    <citation type="journal article" date="2013" name="Mol. Plant Microbe Interact.">
        <title>Global aspects of pacC regulation of pathogenicity genes in Colletotrichum gloeosporioides as revealed by transcriptome analysis.</title>
        <authorList>
            <person name="Alkan N."/>
            <person name="Meng X."/>
            <person name="Friedlander G."/>
            <person name="Reuveni E."/>
            <person name="Sukno S."/>
            <person name="Sherman A."/>
            <person name="Thon M."/>
            <person name="Fluhr R."/>
            <person name="Prusky D."/>
        </authorList>
    </citation>
    <scope>NUCLEOTIDE SEQUENCE [LARGE SCALE GENOMIC DNA]</scope>
    <source>
        <strain evidence="3">Cg-14</strain>
    </source>
</reference>
<dbReference type="HOGENOM" id="CLU_031201_0_0_1"/>
<evidence type="ECO:0000259" key="1">
    <source>
        <dbReference type="Pfam" id="PF21109"/>
    </source>
</evidence>